<accession>A0A537LPM4</accession>
<dbReference type="SUPFAM" id="SSF56300">
    <property type="entry name" value="Metallo-dependent phosphatases"/>
    <property type="match status" value="1"/>
</dbReference>
<evidence type="ECO:0000313" key="4">
    <source>
        <dbReference type="Proteomes" id="UP000320393"/>
    </source>
</evidence>
<dbReference type="CDD" id="cd07381">
    <property type="entry name" value="MPP_CapA"/>
    <property type="match status" value="1"/>
</dbReference>
<dbReference type="SMART" id="SM00854">
    <property type="entry name" value="PGA_cap"/>
    <property type="match status" value="1"/>
</dbReference>
<dbReference type="InterPro" id="IPR019079">
    <property type="entry name" value="Capsule_synth_CapA"/>
</dbReference>
<feature type="domain" description="Capsule synthesis protein CapA" evidence="2">
    <location>
        <begin position="6"/>
        <end position="318"/>
    </location>
</feature>
<dbReference type="PANTHER" id="PTHR33393:SF13">
    <property type="entry name" value="PGA BIOSYNTHESIS PROTEIN CAPA"/>
    <property type="match status" value="1"/>
</dbReference>
<dbReference type="AlphaFoldDB" id="A0A537LPM4"/>
<proteinExistence type="inferred from homology"/>
<reference evidence="3 4" key="1">
    <citation type="journal article" date="2019" name="Nat. Microbiol.">
        <title>Mediterranean grassland soil C-N compound turnover is dependent on rainfall and depth, and is mediated by genomically divergent microorganisms.</title>
        <authorList>
            <person name="Diamond S."/>
            <person name="Andeer P.F."/>
            <person name="Li Z."/>
            <person name="Crits-Christoph A."/>
            <person name="Burstein D."/>
            <person name="Anantharaman K."/>
            <person name="Lane K.R."/>
            <person name="Thomas B.C."/>
            <person name="Pan C."/>
            <person name="Northen T.R."/>
            <person name="Banfield J.F."/>
        </authorList>
    </citation>
    <scope>NUCLEOTIDE SEQUENCE [LARGE SCALE GENOMIC DNA]</scope>
    <source>
        <strain evidence="3">NP_5</strain>
    </source>
</reference>
<protein>
    <submittedName>
        <fullName evidence="3">CapA family protein</fullName>
    </submittedName>
</protein>
<dbReference type="Pfam" id="PF09587">
    <property type="entry name" value="PGA_cap"/>
    <property type="match status" value="1"/>
</dbReference>
<organism evidence="3 4">
    <name type="scientific">Candidatus Segetimicrobium genomatis</name>
    <dbReference type="NCBI Taxonomy" id="2569760"/>
    <lineage>
        <taxon>Bacteria</taxon>
        <taxon>Bacillati</taxon>
        <taxon>Candidatus Sysuimicrobiota</taxon>
        <taxon>Candidatus Sysuimicrobiia</taxon>
        <taxon>Candidatus Sysuimicrobiales</taxon>
        <taxon>Candidatus Segetimicrobiaceae</taxon>
        <taxon>Candidatus Segetimicrobium</taxon>
    </lineage>
</organism>
<comment type="caution">
    <text evidence="3">The sequence shown here is derived from an EMBL/GenBank/DDBJ whole genome shotgun (WGS) entry which is preliminary data.</text>
</comment>
<gene>
    <name evidence="3" type="ORF">E6H02_08510</name>
</gene>
<dbReference type="InterPro" id="IPR052169">
    <property type="entry name" value="CW_Biosynth-Accessory"/>
</dbReference>
<dbReference type="PANTHER" id="PTHR33393">
    <property type="entry name" value="POLYGLUTAMINE SYNTHESIS ACCESSORY PROTEIN RV0574C-RELATED"/>
    <property type="match status" value="1"/>
</dbReference>
<comment type="similarity">
    <text evidence="1">Belongs to the CapA family.</text>
</comment>
<evidence type="ECO:0000313" key="3">
    <source>
        <dbReference type="EMBL" id="TMJ09969.1"/>
    </source>
</evidence>
<evidence type="ECO:0000259" key="2">
    <source>
        <dbReference type="SMART" id="SM00854"/>
    </source>
</evidence>
<dbReference type="EMBL" id="VBAM01000322">
    <property type="protein sequence ID" value="TMJ09969.1"/>
    <property type="molecule type" value="Genomic_DNA"/>
</dbReference>
<dbReference type="Proteomes" id="UP000320393">
    <property type="component" value="Unassembled WGS sequence"/>
</dbReference>
<evidence type="ECO:0000256" key="1">
    <source>
        <dbReference type="ARBA" id="ARBA00005662"/>
    </source>
</evidence>
<name>A0A537LPM4_9BACT</name>
<sequence>MGRPLTIAGTGDSLITMHVAHSRDPGFRALVELLRGADVRFTNLEVTLHEFRGSPQAASGGSYVAASPGLIDDLKTMSFNLYAAANNHTMDWGEGGLLATMETLDRAGAVYAGIGRHLQDARAPRFLETDAGRVALIAATSTFPSHAMAGDQRPDCQGRPGVNPLRFQETITVDPATLSHLREIHDRLHLGAVRDLSVRLGFEKPDPPGVATLFNRRFREGAPEGLGSEPHAGDLAGNLAWIRDARRQADWVVVSLHAHEMLRGDREQPAEFIPAFCRQAVEAGADIVLGHGPHLLRGIEVYRGKPIFYSLGNFIFQNETLLKQPHDFYERLGLPPSSTPADLFDARGVRGGFAADPLYWESVVPLCRFTGSDLEEILLYPVTLGHGLGRPQRGAPGRAAEAAGRAIVERLGRLSPTVKIEWQRDGFGVVGGF</sequence>
<dbReference type="InterPro" id="IPR029052">
    <property type="entry name" value="Metallo-depent_PP-like"/>
</dbReference>